<dbReference type="SUPFAM" id="SSF56801">
    <property type="entry name" value="Acetyl-CoA synthetase-like"/>
    <property type="match status" value="1"/>
</dbReference>
<protein>
    <submittedName>
        <fullName evidence="7">Ketoacyl-synt-domain-containing protein</fullName>
    </submittedName>
</protein>
<dbReference type="InterPro" id="IPR020841">
    <property type="entry name" value="PKS_Beta-ketoAc_synthase_dom"/>
</dbReference>
<feature type="region of interest" description="Disordered" evidence="5">
    <location>
        <begin position="1278"/>
        <end position="1305"/>
    </location>
</feature>
<feature type="coiled-coil region" evidence="4">
    <location>
        <begin position="1375"/>
        <end position="1409"/>
    </location>
</feature>
<evidence type="ECO:0000256" key="5">
    <source>
        <dbReference type="SAM" id="MobiDB-lite"/>
    </source>
</evidence>
<dbReference type="Gene3D" id="1.10.1200.10">
    <property type="entry name" value="ACP-like"/>
    <property type="match status" value="1"/>
</dbReference>
<dbReference type="EMBL" id="MCFH01000001">
    <property type="protein sequence ID" value="ORX61108.1"/>
    <property type="molecule type" value="Genomic_DNA"/>
</dbReference>
<dbReference type="InterPro" id="IPR014030">
    <property type="entry name" value="Ketoacyl_synth_N"/>
</dbReference>
<feature type="compositionally biased region" description="Low complexity" evidence="5">
    <location>
        <begin position="1279"/>
        <end position="1292"/>
    </location>
</feature>
<feature type="region of interest" description="Disordered" evidence="5">
    <location>
        <begin position="1744"/>
        <end position="1767"/>
    </location>
</feature>
<dbReference type="Pfam" id="PF23562">
    <property type="entry name" value="AMP-binding_C_3"/>
    <property type="match status" value="1"/>
</dbReference>
<dbReference type="Gene3D" id="3.30.70.3290">
    <property type="match status" value="1"/>
</dbReference>
<dbReference type="InterPro" id="IPR016039">
    <property type="entry name" value="Thiolase-like"/>
</dbReference>
<evidence type="ECO:0000256" key="1">
    <source>
        <dbReference type="ARBA" id="ARBA00022450"/>
    </source>
</evidence>
<dbReference type="Gene3D" id="3.40.366.10">
    <property type="entry name" value="Malonyl-Coenzyme A Acyl Carrier Protein, domain 2"/>
    <property type="match status" value="1"/>
</dbReference>
<comment type="caution">
    <text evidence="7">The sequence shown here is derived from an EMBL/GenBank/DDBJ whole genome shotgun (WGS) entry which is preliminary data.</text>
</comment>
<dbReference type="SUPFAM" id="SSF47336">
    <property type="entry name" value="ACP-like"/>
    <property type="match status" value="1"/>
</dbReference>
<dbReference type="Pfam" id="PF00550">
    <property type="entry name" value="PP-binding"/>
    <property type="match status" value="1"/>
</dbReference>
<dbReference type="InterPro" id="IPR018201">
    <property type="entry name" value="Ketoacyl_synth_AS"/>
</dbReference>
<dbReference type="Pfam" id="PF00501">
    <property type="entry name" value="AMP-binding"/>
    <property type="match status" value="1"/>
</dbReference>
<dbReference type="OrthoDB" id="329835at2759"/>
<reference evidence="7 8" key="2">
    <citation type="submission" date="2016-08" db="EMBL/GenBank/DDBJ databases">
        <title>Pervasive Adenine N6-methylation of Active Genes in Fungi.</title>
        <authorList>
            <consortium name="DOE Joint Genome Institute"/>
            <person name="Mondo S.J."/>
            <person name="Dannebaum R.O."/>
            <person name="Kuo R.C."/>
            <person name="Labutti K."/>
            <person name="Haridas S."/>
            <person name="Kuo A."/>
            <person name="Salamov A."/>
            <person name="Ahrendt S.R."/>
            <person name="Lipzen A."/>
            <person name="Sullivan W."/>
            <person name="Andreopoulos W.B."/>
            <person name="Clum A."/>
            <person name="Lindquist E."/>
            <person name="Daum C."/>
            <person name="Ramamoorthy G.K."/>
            <person name="Gryganskyi A."/>
            <person name="Culley D."/>
            <person name="Magnuson J.K."/>
            <person name="James T.Y."/>
            <person name="O'Malley M.A."/>
            <person name="Stajich J.E."/>
            <person name="Spatafora J.W."/>
            <person name="Visel A."/>
            <person name="Grigoriev I.V."/>
        </authorList>
    </citation>
    <scope>NUCLEOTIDE SEQUENCE [LARGE SCALE GENOMIC DNA]</scope>
    <source>
        <strain evidence="8">finn</strain>
    </source>
</reference>
<dbReference type="InterPro" id="IPR016035">
    <property type="entry name" value="Acyl_Trfase/lysoPLipase"/>
</dbReference>
<dbReference type="Gene3D" id="3.40.47.10">
    <property type="match status" value="1"/>
</dbReference>
<dbReference type="PROSITE" id="PS00606">
    <property type="entry name" value="KS3_1"/>
    <property type="match status" value="1"/>
</dbReference>
<dbReference type="InterPro" id="IPR009081">
    <property type="entry name" value="PP-bd_ACP"/>
</dbReference>
<keyword evidence="3" id="KW-0808">Transferase</keyword>
<dbReference type="Pfam" id="PF02801">
    <property type="entry name" value="Ketoacyl-synt_C"/>
    <property type="match status" value="1"/>
</dbReference>
<evidence type="ECO:0000313" key="7">
    <source>
        <dbReference type="EMBL" id="ORX61108.1"/>
    </source>
</evidence>
<feature type="region of interest" description="Disordered" evidence="5">
    <location>
        <begin position="646"/>
        <end position="669"/>
    </location>
</feature>
<name>A0A1Y1VNX5_9FUNG</name>
<feature type="compositionally biased region" description="Low complexity" evidence="5">
    <location>
        <begin position="654"/>
        <end position="669"/>
    </location>
</feature>
<dbReference type="GO" id="GO:0004315">
    <property type="term" value="F:3-oxoacyl-[acyl-carrier-protein] synthase activity"/>
    <property type="evidence" value="ECO:0007669"/>
    <property type="project" value="InterPro"/>
</dbReference>
<dbReference type="PANTHER" id="PTHR43775">
    <property type="entry name" value="FATTY ACID SYNTHASE"/>
    <property type="match status" value="1"/>
</dbReference>
<keyword evidence="2" id="KW-0597">Phosphoprotein</keyword>
<dbReference type="InterPro" id="IPR000873">
    <property type="entry name" value="AMP-dep_synth/lig_dom"/>
</dbReference>
<dbReference type="Pfam" id="PF22621">
    <property type="entry name" value="CurL-like_PKS_C"/>
    <property type="match status" value="1"/>
</dbReference>
<dbReference type="PANTHER" id="PTHR43775:SF37">
    <property type="entry name" value="SI:DKEY-61P9.11"/>
    <property type="match status" value="1"/>
</dbReference>
<dbReference type="SUPFAM" id="SSF52151">
    <property type="entry name" value="FabD/lysophospholipase-like"/>
    <property type="match status" value="1"/>
</dbReference>
<dbReference type="Proteomes" id="UP000193719">
    <property type="component" value="Unassembled WGS sequence"/>
</dbReference>
<proteinExistence type="predicted"/>
<dbReference type="GO" id="GO:0004312">
    <property type="term" value="F:fatty acid synthase activity"/>
    <property type="evidence" value="ECO:0007669"/>
    <property type="project" value="TreeGrafter"/>
</dbReference>
<dbReference type="InterPro" id="IPR042099">
    <property type="entry name" value="ANL_N_sf"/>
</dbReference>
<evidence type="ECO:0000313" key="8">
    <source>
        <dbReference type="Proteomes" id="UP000193719"/>
    </source>
</evidence>
<evidence type="ECO:0000259" key="6">
    <source>
        <dbReference type="PROSITE" id="PS52004"/>
    </source>
</evidence>
<feature type="compositionally biased region" description="Basic residues" evidence="5">
    <location>
        <begin position="1758"/>
        <end position="1767"/>
    </location>
</feature>
<feature type="domain" description="Ketosynthase family 3 (KS3)" evidence="6">
    <location>
        <begin position="836"/>
        <end position="1271"/>
    </location>
</feature>
<evidence type="ECO:0000256" key="2">
    <source>
        <dbReference type="ARBA" id="ARBA00022553"/>
    </source>
</evidence>
<dbReference type="PROSITE" id="PS52004">
    <property type="entry name" value="KS3_2"/>
    <property type="match status" value="1"/>
</dbReference>
<dbReference type="CDD" id="cd00833">
    <property type="entry name" value="PKS"/>
    <property type="match status" value="1"/>
</dbReference>
<dbReference type="Pfam" id="PF00109">
    <property type="entry name" value="ketoacyl-synt"/>
    <property type="match status" value="1"/>
</dbReference>
<reference evidence="7 8" key="1">
    <citation type="submission" date="2016-08" db="EMBL/GenBank/DDBJ databases">
        <title>Genomes of anaerobic fungi encode conserved fungal cellulosomes for biomass hydrolysis.</title>
        <authorList>
            <consortium name="DOE Joint Genome Institute"/>
            <person name="Haitjema C.H."/>
            <person name="Gilmore S.P."/>
            <person name="Henske J.K."/>
            <person name="Solomon K.V."/>
            <person name="De Groot R."/>
            <person name="Kuo A."/>
            <person name="Mondo S.J."/>
            <person name="Salamov A.A."/>
            <person name="Labutti K."/>
            <person name="Zhao Z."/>
            <person name="Chiniquy J."/>
            <person name="Barry K."/>
            <person name="Brewer H.M."/>
            <person name="Purvine S.O."/>
            <person name="Wright A.T."/>
            <person name="Boxma B."/>
            <person name="Van Alen T."/>
            <person name="Hackstein J.H."/>
            <person name="Baker S.E."/>
            <person name="Grigoriev I.V."/>
            <person name="O'Malley M.A."/>
        </authorList>
    </citation>
    <scope>NUCLEOTIDE SEQUENCE [LARGE SCALE GENOMIC DNA]</scope>
    <source>
        <strain evidence="8">finn</strain>
    </source>
</reference>
<dbReference type="SUPFAM" id="SSF53901">
    <property type="entry name" value="Thiolase-like"/>
    <property type="match status" value="1"/>
</dbReference>
<evidence type="ECO:0000256" key="3">
    <source>
        <dbReference type="ARBA" id="ARBA00022679"/>
    </source>
</evidence>
<dbReference type="InterPro" id="IPR050091">
    <property type="entry name" value="PKS_NRPS_Biosynth_Enz"/>
</dbReference>
<dbReference type="InterPro" id="IPR036736">
    <property type="entry name" value="ACP-like_sf"/>
</dbReference>
<dbReference type="InterPro" id="IPR014031">
    <property type="entry name" value="Ketoacyl_synth_C"/>
</dbReference>
<keyword evidence="1" id="KW-0596">Phosphopantetheine</keyword>
<sequence length="1767" mass="201342">MVFIDETDFRGNLALEKKLFLTTEDEETKILYDSDNIIDKINIRFSGVVKDKEAIIAKENILPIPFKGVPSPNFPEPWLTVSFEEFLSLIKALAYVLKKKYDFAPGTRVGIIANSLPMTQLMIYALWMIRCIVVNIPPKLGNDVKQYWVKHCDVKMIFYDMNFRPSTNEEENKKLNKQSQWIWKWYHDLTEEDEGLSAGKEGVLMSYIYDEEFRNEILQTKLEGKGYERKGDKDDVLTVIGTSSSSQAIIKNGQYSSNVPFHHAMGVACTIGYSIGNGSGIIYHTQQLQDIGFIPEMVLDDMAETRPLNTFQFPFHYGEYKKLFDNNHPRCSIWKKYLDETKEHRNFVTGGGPLNPMVKKWFIDNLDVYITNGLGSTEGGNIMFEDYVTRPPIPGEEGYFMRIPWIDFLLKPLNDDDPNIGELYTHSDVSVLGYFGRAKPGEFYDSPVPGMRCDIGTDEIFVNIHGKRYYKTNDIVKRSPISGRYRYVSRIDSIITFATGLKMNPLPFEGAITYECKNITRCCLILDFTQTEVVCFVEPNWNEIIIDNKNFDTSIDPSTLDKETIKSMNKAAKQQTWNSIYKVLMDEKKSLTSWTKQLTINNIYIIDYGKKFPSTDKGSLSRRVARLQYNHVLKYISKLISGEITEIPDEPNEPNESNENGGNGGNEIVENKNILNKTNENFSNKIQANFNKSTVDKILDMEDNEDISKNDNAKNIKVKKENSNEIKKSNEEITKEIEDCIMLIYQSIKEIIPSTPDFELFNPENPFNIYGIDSLSTIKLTNILSRKLNKYFSPAILFNYGNTYALAKFITGNTEKRNKDFKESIPSSSPHEKKNSEKIAIIGMGLRLPGAINNAKSLWMSLAKGKDCVLPPLKNRDLHRNYVNKPSELLDPSEHNIPRLGLYDTRSNVAKPSQFDAAFFNCLPDEALSLDPRHRWILETSWEALENANIAPNSLENSSTGVFVGINDDHEYSDLMTECGIETSIASHGSSPSGIAGRLSYFYRLYGPSFTIDTACSTGATALHTACRSLQHHDCNLSIVSGVKYMYSSKNFYKTCAARMTSPHGRCATFDKDADGFVPSEGCVTFILKRLDDAIRDNDNILSVILSTSSGQSGLRQSISAPSSEGQAINMRKAMEFAGIKPEDVSYIEAHGTGTPLGDALEVHALNEIYAGSHTEENPLVVGSIKTNIGHTCETAGLAGIAKVIVSMQHKYIPKNLHFNTLNPEIDVKLIPMKIPTKNLPWNSSDPNKPLIAQVSSYGLQGSIIHVFLEEYIPKNKNTENNANKKNSNINRNENENKNENENENEINEINNINEKENHILTISAKSYSALVELCNTYMNILEKMEDEEEDVSDLCYSSNVGRQQFDQFRLSVYGKNASELYNNLEIELENFENRNKKINDNQSSYNKTINQTINIIAEDNLASENAFLLYKLLVELYISRPEFKQAIEECDAIITTISNNVYSLVDDITSKGMNINESKDAFKNIKILSFYYALSKVIDNELNVKQSIFGGYGLGEIISILINNGISIEKAIRFLKLVNDNKSESDPEQFINSWYNEKEKDEYKLNKNVYSSSHQKILTAGEVISKDYYIILFHSLIDTTTTNKEDQLTNMCDFIIKEYGKKCKNISIFSNDTIINNQLKDNFEKKAIENKYSQITGNKIISFFEDKCTSIDECEKRILPRFISNNYNVNNEINWNEFHKRINSLNFKEYYHKKVELPNYPFQRSTYWPKPINKNNEIEIIINNSNSNNNNNNNNNKNKKKYKNHY</sequence>
<dbReference type="Gene3D" id="3.40.50.12780">
    <property type="entry name" value="N-terminal domain of ligase-like"/>
    <property type="match status" value="2"/>
</dbReference>
<gene>
    <name evidence="7" type="ORF">BCR36DRAFT_439634</name>
</gene>
<dbReference type="GO" id="GO:0006633">
    <property type="term" value="P:fatty acid biosynthetic process"/>
    <property type="evidence" value="ECO:0007669"/>
    <property type="project" value="InterPro"/>
</dbReference>
<keyword evidence="4" id="KW-0175">Coiled coil</keyword>
<organism evidence="7 8">
    <name type="scientific">Piromyces finnis</name>
    <dbReference type="NCBI Taxonomy" id="1754191"/>
    <lineage>
        <taxon>Eukaryota</taxon>
        <taxon>Fungi</taxon>
        <taxon>Fungi incertae sedis</taxon>
        <taxon>Chytridiomycota</taxon>
        <taxon>Chytridiomycota incertae sedis</taxon>
        <taxon>Neocallimastigomycetes</taxon>
        <taxon>Neocallimastigales</taxon>
        <taxon>Neocallimastigaceae</taxon>
        <taxon>Piromyces</taxon>
    </lineage>
</organism>
<keyword evidence="8" id="KW-1185">Reference proteome</keyword>
<feature type="compositionally biased region" description="Low complexity" evidence="5">
    <location>
        <begin position="1744"/>
        <end position="1757"/>
    </location>
</feature>
<accession>A0A1Y1VNX5</accession>
<evidence type="ECO:0000256" key="4">
    <source>
        <dbReference type="SAM" id="Coils"/>
    </source>
</evidence>
<dbReference type="STRING" id="1754191.A0A1Y1VNX5"/>
<dbReference type="InterPro" id="IPR001227">
    <property type="entry name" value="Ac_transferase_dom_sf"/>
</dbReference>
<dbReference type="SMART" id="SM00825">
    <property type="entry name" value="PKS_KS"/>
    <property type="match status" value="1"/>
</dbReference>